<dbReference type="EC" id="7.-.-.-" evidence="8"/>
<dbReference type="Pfam" id="PF00005">
    <property type="entry name" value="ABC_tran"/>
    <property type="match status" value="1"/>
</dbReference>
<dbReference type="SUPFAM" id="SSF52540">
    <property type="entry name" value="P-loop containing nucleoside triphosphate hydrolases"/>
    <property type="match status" value="1"/>
</dbReference>
<dbReference type="NCBIfam" id="NF010170">
    <property type="entry name" value="PRK13651.1"/>
    <property type="match status" value="1"/>
</dbReference>
<dbReference type="GO" id="GO:0042626">
    <property type="term" value="F:ATPase-coupled transmembrane transporter activity"/>
    <property type="evidence" value="ECO:0007669"/>
    <property type="project" value="TreeGrafter"/>
</dbReference>
<dbReference type="HOGENOM" id="CLU_000604_1_22_14"/>
<keyword evidence="6" id="KW-1278">Translocase</keyword>
<dbReference type="PANTHER" id="PTHR43553:SF27">
    <property type="entry name" value="ENERGY-COUPLING FACTOR TRANSPORTER ATP-BINDING PROTEIN ECFA2"/>
    <property type="match status" value="1"/>
</dbReference>
<dbReference type="InterPro" id="IPR003593">
    <property type="entry name" value="AAA+_ATPase"/>
</dbReference>
<evidence type="ECO:0000256" key="1">
    <source>
        <dbReference type="ARBA" id="ARBA00004202"/>
    </source>
</evidence>
<dbReference type="PANTHER" id="PTHR43553">
    <property type="entry name" value="HEAVY METAL TRANSPORTER"/>
    <property type="match status" value="1"/>
</dbReference>
<organism evidence="11">
    <name type="scientific">Mycoplasmopsis gallinacea</name>
    <dbReference type="NCBI Taxonomy" id="29556"/>
    <lineage>
        <taxon>Bacteria</taxon>
        <taxon>Bacillati</taxon>
        <taxon>Mycoplasmatota</taxon>
        <taxon>Mycoplasmoidales</taxon>
        <taxon>Metamycoplasmataceae</taxon>
        <taxon>Mycoplasmopsis</taxon>
    </lineage>
</organism>
<keyword evidence="7 8" id="KW-0472">Membrane</keyword>
<dbReference type="EMBL" id="CP011021">
    <property type="protein sequence ID" value="AKA50208.1"/>
    <property type="molecule type" value="Genomic_DNA"/>
</dbReference>
<keyword evidence="5 8" id="KW-0067">ATP-binding</keyword>
<dbReference type="PROSITE" id="PS50893">
    <property type="entry name" value="ABC_TRANSPORTER_2"/>
    <property type="match status" value="1"/>
</dbReference>
<dbReference type="Proteomes" id="UP000032722">
    <property type="component" value="Chromosome"/>
</dbReference>
<dbReference type="InterPro" id="IPR050095">
    <property type="entry name" value="ECF_ABC_transporter_ATP-bd"/>
</dbReference>
<dbReference type="CDD" id="cd03225">
    <property type="entry name" value="ABC_cobalt_CbiO_domain1"/>
    <property type="match status" value="1"/>
</dbReference>
<keyword evidence="4 8" id="KW-0547">Nucleotide-binding</keyword>
<proteinExistence type="inferred from homology"/>
<evidence type="ECO:0000256" key="5">
    <source>
        <dbReference type="ARBA" id="ARBA00022840"/>
    </source>
</evidence>
<dbReference type="PROSITE" id="PS00211">
    <property type="entry name" value="ABC_TRANSPORTER_1"/>
    <property type="match status" value="1"/>
</dbReference>
<evidence type="ECO:0000256" key="2">
    <source>
        <dbReference type="ARBA" id="ARBA00022448"/>
    </source>
</evidence>
<dbReference type="InterPro" id="IPR030946">
    <property type="entry name" value="EcfA2"/>
</dbReference>
<dbReference type="GO" id="GO:0016887">
    <property type="term" value="F:ATP hydrolysis activity"/>
    <property type="evidence" value="ECO:0007669"/>
    <property type="project" value="InterPro"/>
</dbReference>
<protein>
    <recommendedName>
        <fullName evidence="8">Energy-coupling factor transporter ATP-binding protein EcfA2</fullName>
        <ecNumber evidence="8">7.-.-.-</ecNumber>
    </recommendedName>
</protein>
<name>A0A0D5ZJV8_9BACT</name>
<dbReference type="InterPro" id="IPR017871">
    <property type="entry name" value="ABC_transporter-like_CS"/>
</dbReference>
<evidence type="ECO:0000259" key="9">
    <source>
        <dbReference type="PROSITE" id="PS50893"/>
    </source>
</evidence>
<dbReference type="NCBIfam" id="TIGR04521">
    <property type="entry name" value="ECF_ATPase_2"/>
    <property type="match status" value="1"/>
</dbReference>
<comment type="subunit">
    <text evidence="8">Forms a stable energy-coupling factor (ECF) transporter complex composed of 2 membrane-embedded substrate-binding proteins (S component), 2 ATP-binding proteins (A component) and 2 transmembrane proteins (T component).</text>
</comment>
<accession>A0A0D5ZJV8</accession>
<dbReference type="InterPro" id="IPR027417">
    <property type="entry name" value="P-loop_NTPase"/>
</dbReference>
<dbReference type="InterPro" id="IPR015856">
    <property type="entry name" value="ABC_transpr_CbiO/EcfA_su"/>
</dbReference>
<evidence type="ECO:0000256" key="7">
    <source>
        <dbReference type="ARBA" id="ARBA00023136"/>
    </source>
</evidence>
<dbReference type="GO" id="GO:0043190">
    <property type="term" value="C:ATP-binding cassette (ABC) transporter complex"/>
    <property type="evidence" value="ECO:0007669"/>
    <property type="project" value="TreeGrafter"/>
</dbReference>
<evidence type="ECO:0000256" key="6">
    <source>
        <dbReference type="ARBA" id="ARBA00022967"/>
    </source>
</evidence>
<reference evidence="10 11" key="1">
    <citation type="journal article" date="2015" name="Genome Announc.">
        <title>Complete Genome Sequence of Mycoplasma meleagridis, a Possible Emerging Pathogen in Chickens.</title>
        <authorList>
            <person name="Abolnik C."/>
        </authorList>
    </citation>
    <scope>NUCLEOTIDE SEQUENCE [LARGE SCALE GENOMIC DNA]</scope>
    <source>
        <strain evidence="10 11">B2096 8B</strain>
    </source>
</reference>
<evidence type="ECO:0000256" key="3">
    <source>
        <dbReference type="ARBA" id="ARBA00022475"/>
    </source>
</evidence>
<evidence type="ECO:0000256" key="4">
    <source>
        <dbReference type="ARBA" id="ARBA00022741"/>
    </source>
</evidence>
<dbReference type="KEGG" id="mgb:VO56_03120"/>
<keyword evidence="3 8" id="KW-1003">Cell membrane</keyword>
<feature type="domain" description="ABC transporter" evidence="9">
    <location>
        <begin position="3"/>
        <end position="287"/>
    </location>
</feature>
<dbReference type="AlphaFoldDB" id="A0A0D5ZJV8"/>
<keyword evidence="2 8" id="KW-0813">Transport</keyword>
<evidence type="ECO:0000313" key="11">
    <source>
        <dbReference type="Proteomes" id="UP000032722"/>
    </source>
</evidence>
<dbReference type="PATRIC" id="fig|29556.3.peg.616"/>
<dbReference type="InterPro" id="IPR003439">
    <property type="entry name" value="ABC_transporter-like_ATP-bd"/>
</dbReference>
<dbReference type="GO" id="GO:0005524">
    <property type="term" value="F:ATP binding"/>
    <property type="evidence" value="ECO:0007669"/>
    <property type="project" value="UniProtKB-UniRule"/>
</dbReference>
<evidence type="ECO:0000313" key="10">
    <source>
        <dbReference type="EMBL" id="AKA50208.1"/>
    </source>
</evidence>
<dbReference type="SMART" id="SM00382">
    <property type="entry name" value="AAA"/>
    <property type="match status" value="1"/>
</dbReference>
<comment type="similarity">
    <text evidence="8">Belongs to the ABC transporter superfamily. Energy-coupling factor EcfA family.</text>
</comment>
<comment type="subcellular location">
    <subcellularLocation>
        <location evidence="1 8">Cell membrane</location>
        <topology evidence="1 8">Peripheral membrane protein</topology>
    </subcellularLocation>
</comment>
<comment type="function">
    <text evidence="8">ATP-binding (A) component of a common energy-coupling factor (ECF) ABC-transporter complex.</text>
</comment>
<gene>
    <name evidence="10" type="ORF">VO56_03120</name>
</gene>
<sequence length="328" mass="37595">MQIKIKNLSHIFSRKTPWEFQALNNVNFEVKQGEYVGVIGQTGSGKTTFIEHLNGLLLPTKGEITWIYDTEIYNKKIKQNEVNTLEVYCSNPKMKNSVRFRYNQYDENKKLIRENKRFRKIKTLRKNVGIVFQFAEYQLFKATIEEDIIFGPVSLGVPIEEAKKRAEKYIQLVGLPTSYLKRSPFDLSGGQKRRVALAGILAMEPNCLVVDEPTAGLDPVGVKEILDIIADLNENHNVTIINVTHDLDNILARSKRVIIFKDGQIVRDGKPYEILNDVEFLKENNLQPPKLLEFVNKLRNKGINVPKVTTEEELIAFLNDYLKSKGVN</sequence>
<dbReference type="Gene3D" id="3.40.50.300">
    <property type="entry name" value="P-loop containing nucleotide triphosphate hydrolases"/>
    <property type="match status" value="1"/>
</dbReference>
<evidence type="ECO:0000256" key="8">
    <source>
        <dbReference type="RuleBase" id="RU365104"/>
    </source>
</evidence>